<evidence type="ECO:0000313" key="3">
    <source>
        <dbReference type="Proteomes" id="UP001273166"/>
    </source>
</evidence>
<dbReference type="EMBL" id="JAUDZG010000002">
    <property type="protein sequence ID" value="KAK3308285.1"/>
    <property type="molecule type" value="Genomic_DNA"/>
</dbReference>
<name>A0AAJ0M428_9PEZI</name>
<proteinExistence type="predicted"/>
<protein>
    <recommendedName>
        <fullName evidence="4">Secreted protein</fullName>
    </recommendedName>
</protein>
<evidence type="ECO:0008006" key="4">
    <source>
        <dbReference type="Google" id="ProtNLM"/>
    </source>
</evidence>
<comment type="caution">
    <text evidence="2">The sequence shown here is derived from an EMBL/GenBank/DDBJ whole genome shotgun (WGS) entry which is preliminary data.</text>
</comment>
<dbReference type="RefSeq" id="XP_062724065.1">
    <property type="nucleotide sequence ID" value="XM_062861405.1"/>
</dbReference>
<evidence type="ECO:0000256" key="1">
    <source>
        <dbReference type="SAM" id="SignalP"/>
    </source>
</evidence>
<keyword evidence="1" id="KW-0732">Signal</keyword>
<reference evidence="2" key="1">
    <citation type="journal article" date="2023" name="Mol. Phylogenet. Evol.">
        <title>Genome-scale phylogeny and comparative genomics of the fungal order Sordariales.</title>
        <authorList>
            <person name="Hensen N."/>
            <person name="Bonometti L."/>
            <person name="Westerberg I."/>
            <person name="Brannstrom I.O."/>
            <person name="Guillou S."/>
            <person name="Cros-Aarteil S."/>
            <person name="Calhoun S."/>
            <person name="Haridas S."/>
            <person name="Kuo A."/>
            <person name="Mondo S."/>
            <person name="Pangilinan J."/>
            <person name="Riley R."/>
            <person name="LaButti K."/>
            <person name="Andreopoulos B."/>
            <person name="Lipzen A."/>
            <person name="Chen C."/>
            <person name="Yan M."/>
            <person name="Daum C."/>
            <person name="Ng V."/>
            <person name="Clum A."/>
            <person name="Steindorff A."/>
            <person name="Ohm R.A."/>
            <person name="Martin F."/>
            <person name="Silar P."/>
            <person name="Natvig D.O."/>
            <person name="Lalanne C."/>
            <person name="Gautier V."/>
            <person name="Ament-Velasquez S.L."/>
            <person name="Kruys A."/>
            <person name="Hutchinson M.I."/>
            <person name="Powell A.J."/>
            <person name="Barry K."/>
            <person name="Miller A.N."/>
            <person name="Grigoriev I.V."/>
            <person name="Debuchy R."/>
            <person name="Gladieux P."/>
            <person name="Hiltunen Thoren M."/>
            <person name="Johannesson H."/>
        </authorList>
    </citation>
    <scope>NUCLEOTIDE SEQUENCE</scope>
    <source>
        <strain evidence="2">CBS 333.67</strain>
    </source>
</reference>
<sequence length="171" mass="18901">MMGGLGSLRWRFNLLLFTAVFQLGCSPLGGQVGEMTALCHKSRCCKGIQWLPNLELHVHVFRTRSTVLDEHTRRFLPDEAGRTTPPAGFGMIIASLSQRDSACSGLVPASDSASCMYMDPSPSFIPVVAGPPHGLFNRCPYPSIHGTDPYMAFPTAMPRRRHLRDLEKSRK</sequence>
<gene>
    <name evidence="2" type="ORF">B0T15DRAFT_104306</name>
</gene>
<dbReference type="GeneID" id="87880234"/>
<accession>A0AAJ0M428</accession>
<dbReference type="Proteomes" id="UP001273166">
    <property type="component" value="Unassembled WGS sequence"/>
</dbReference>
<organism evidence="2 3">
    <name type="scientific">Chaetomium strumarium</name>
    <dbReference type="NCBI Taxonomy" id="1170767"/>
    <lineage>
        <taxon>Eukaryota</taxon>
        <taxon>Fungi</taxon>
        <taxon>Dikarya</taxon>
        <taxon>Ascomycota</taxon>
        <taxon>Pezizomycotina</taxon>
        <taxon>Sordariomycetes</taxon>
        <taxon>Sordariomycetidae</taxon>
        <taxon>Sordariales</taxon>
        <taxon>Chaetomiaceae</taxon>
        <taxon>Chaetomium</taxon>
    </lineage>
</organism>
<dbReference type="AlphaFoldDB" id="A0AAJ0M428"/>
<keyword evidence="3" id="KW-1185">Reference proteome</keyword>
<evidence type="ECO:0000313" key="2">
    <source>
        <dbReference type="EMBL" id="KAK3308285.1"/>
    </source>
</evidence>
<feature type="signal peptide" evidence="1">
    <location>
        <begin position="1"/>
        <end position="25"/>
    </location>
</feature>
<reference evidence="2" key="2">
    <citation type="submission" date="2023-06" db="EMBL/GenBank/DDBJ databases">
        <authorList>
            <consortium name="Lawrence Berkeley National Laboratory"/>
            <person name="Mondo S.J."/>
            <person name="Hensen N."/>
            <person name="Bonometti L."/>
            <person name="Westerberg I."/>
            <person name="Brannstrom I.O."/>
            <person name="Guillou S."/>
            <person name="Cros-Aarteil S."/>
            <person name="Calhoun S."/>
            <person name="Haridas S."/>
            <person name="Kuo A."/>
            <person name="Pangilinan J."/>
            <person name="Riley R."/>
            <person name="Labutti K."/>
            <person name="Andreopoulos B."/>
            <person name="Lipzen A."/>
            <person name="Chen C."/>
            <person name="Yanf M."/>
            <person name="Daum C."/>
            <person name="Ng V."/>
            <person name="Clum A."/>
            <person name="Steindorff A."/>
            <person name="Ohm R."/>
            <person name="Martin F."/>
            <person name="Silar P."/>
            <person name="Natvig D."/>
            <person name="Lalanne C."/>
            <person name="Gautier V."/>
            <person name="Ament-Velasquez S.L."/>
            <person name="Kruys A."/>
            <person name="Hutchinson M.I."/>
            <person name="Powell A.J."/>
            <person name="Barry K."/>
            <person name="Miller A.N."/>
            <person name="Grigoriev I.V."/>
            <person name="Debuchy R."/>
            <person name="Gladieux P."/>
            <person name="Thoren M.H."/>
            <person name="Johannesson H."/>
        </authorList>
    </citation>
    <scope>NUCLEOTIDE SEQUENCE</scope>
    <source>
        <strain evidence="2">CBS 333.67</strain>
    </source>
</reference>
<feature type="chain" id="PRO_5042493089" description="Secreted protein" evidence="1">
    <location>
        <begin position="26"/>
        <end position="171"/>
    </location>
</feature>